<dbReference type="SMART" id="SM00267">
    <property type="entry name" value="GGDEF"/>
    <property type="match status" value="1"/>
</dbReference>
<dbReference type="Gene3D" id="3.30.70.270">
    <property type="match status" value="1"/>
</dbReference>
<dbReference type="PANTHER" id="PTHR45138:SF9">
    <property type="entry name" value="DIGUANYLATE CYCLASE DGCM-RELATED"/>
    <property type="match status" value="1"/>
</dbReference>
<dbReference type="Pfam" id="PF00990">
    <property type="entry name" value="GGDEF"/>
    <property type="match status" value="1"/>
</dbReference>
<protein>
    <recommendedName>
        <fullName evidence="2">diguanylate cyclase</fullName>
        <ecNumber evidence="2">2.7.7.65</ecNumber>
    </recommendedName>
</protein>
<dbReference type="InterPro" id="IPR035965">
    <property type="entry name" value="PAS-like_dom_sf"/>
</dbReference>
<gene>
    <name evidence="7" type="ORF">SAMN04488073_2093</name>
</gene>
<dbReference type="CDD" id="cd01949">
    <property type="entry name" value="GGDEF"/>
    <property type="match status" value="1"/>
</dbReference>
<evidence type="ECO:0000313" key="8">
    <source>
        <dbReference type="Proteomes" id="UP000199290"/>
    </source>
</evidence>
<comment type="catalytic activity">
    <reaction evidence="3">
        <text>2 GTP = 3',3'-c-di-GMP + 2 diphosphate</text>
        <dbReference type="Rhea" id="RHEA:24898"/>
        <dbReference type="ChEBI" id="CHEBI:33019"/>
        <dbReference type="ChEBI" id="CHEBI:37565"/>
        <dbReference type="ChEBI" id="CHEBI:58805"/>
        <dbReference type="EC" id="2.7.7.65"/>
    </reaction>
</comment>
<dbReference type="RefSeq" id="WP_091989297.1">
    <property type="nucleotide sequence ID" value="NZ_FOYV01000001.1"/>
</dbReference>
<dbReference type="SUPFAM" id="SSF55785">
    <property type="entry name" value="PYP-like sensor domain (PAS domain)"/>
    <property type="match status" value="2"/>
</dbReference>
<comment type="cofactor">
    <cofactor evidence="1">
        <name>Mg(2+)</name>
        <dbReference type="ChEBI" id="CHEBI:18420"/>
    </cofactor>
</comment>
<dbReference type="InterPro" id="IPR050469">
    <property type="entry name" value="Diguanylate_Cyclase"/>
</dbReference>
<dbReference type="PANTHER" id="PTHR45138">
    <property type="entry name" value="REGULATORY COMPONENTS OF SENSORY TRANSDUCTION SYSTEM"/>
    <property type="match status" value="1"/>
</dbReference>
<dbReference type="CDD" id="cd00130">
    <property type="entry name" value="PAS"/>
    <property type="match status" value="2"/>
</dbReference>
<reference evidence="8" key="1">
    <citation type="submission" date="2016-10" db="EMBL/GenBank/DDBJ databases">
        <authorList>
            <person name="Varghese N."/>
            <person name="Submissions S."/>
        </authorList>
    </citation>
    <scope>NUCLEOTIDE SEQUENCE [LARGE SCALE GENOMIC DNA]</scope>
    <source>
        <strain evidence="8">CGMCC 1.6294</strain>
    </source>
</reference>
<dbReference type="NCBIfam" id="TIGR00254">
    <property type="entry name" value="GGDEF"/>
    <property type="match status" value="1"/>
</dbReference>
<dbReference type="InterPro" id="IPR000160">
    <property type="entry name" value="GGDEF_dom"/>
</dbReference>
<dbReference type="InterPro" id="IPR013655">
    <property type="entry name" value="PAS_fold_3"/>
</dbReference>
<dbReference type="PROSITE" id="PS50112">
    <property type="entry name" value="PAS"/>
    <property type="match status" value="2"/>
</dbReference>
<dbReference type="NCBIfam" id="TIGR00229">
    <property type="entry name" value="sensory_box"/>
    <property type="match status" value="1"/>
</dbReference>
<dbReference type="PROSITE" id="PS50887">
    <property type="entry name" value="GGDEF"/>
    <property type="match status" value="1"/>
</dbReference>
<evidence type="ECO:0000259" key="5">
    <source>
        <dbReference type="PROSITE" id="PS50113"/>
    </source>
</evidence>
<name>A0A1I6H2H3_9GAMM</name>
<accession>A0A1I6H2H3</accession>
<evidence type="ECO:0000313" key="7">
    <source>
        <dbReference type="EMBL" id="SFR48551.1"/>
    </source>
</evidence>
<feature type="domain" description="GGDEF" evidence="6">
    <location>
        <begin position="290"/>
        <end position="427"/>
    </location>
</feature>
<keyword evidence="8" id="KW-1185">Reference proteome</keyword>
<evidence type="ECO:0000256" key="2">
    <source>
        <dbReference type="ARBA" id="ARBA00012528"/>
    </source>
</evidence>
<dbReference type="InterPro" id="IPR000014">
    <property type="entry name" value="PAS"/>
</dbReference>
<proteinExistence type="predicted"/>
<dbReference type="EC" id="2.7.7.65" evidence="2"/>
<evidence type="ECO:0000259" key="4">
    <source>
        <dbReference type="PROSITE" id="PS50112"/>
    </source>
</evidence>
<dbReference type="EMBL" id="FOYV01000001">
    <property type="protein sequence ID" value="SFR48551.1"/>
    <property type="molecule type" value="Genomic_DNA"/>
</dbReference>
<evidence type="ECO:0000256" key="3">
    <source>
        <dbReference type="ARBA" id="ARBA00034247"/>
    </source>
</evidence>
<dbReference type="GO" id="GO:0052621">
    <property type="term" value="F:diguanylate cyclase activity"/>
    <property type="evidence" value="ECO:0007669"/>
    <property type="project" value="UniProtKB-EC"/>
</dbReference>
<dbReference type="FunFam" id="3.30.70.270:FF:000001">
    <property type="entry name" value="Diguanylate cyclase domain protein"/>
    <property type="match status" value="1"/>
</dbReference>
<dbReference type="Pfam" id="PF08447">
    <property type="entry name" value="PAS_3"/>
    <property type="match status" value="2"/>
</dbReference>
<evidence type="ECO:0000256" key="1">
    <source>
        <dbReference type="ARBA" id="ARBA00001946"/>
    </source>
</evidence>
<dbReference type="AlphaFoldDB" id="A0A1I6H2H3"/>
<dbReference type="SMART" id="SM00091">
    <property type="entry name" value="PAS"/>
    <property type="match status" value="2"/>
</dbReference>
<dbReference type="OrthoDB" id="5620448at2"/>
<feature type="domain" description="PAC" evidence="5">
    <location>
        <begin position="82"/>
        <end position="135"/>
    </location>
</feature>
<dbReference type="InterPro" id="IPR043128">
    <property type="entry name" value="Rev_trsase/Diguanyl_cyclase"/>
</dbReference>
<dbReference type="InterPro" id="IPR000700">
    <property type="entry name" value="PAS-assoc_C"/>
</dbReference>
<dbReference type="InterPro" id="IPR029787">
    <property type="entry name" value="Nucleotide_cyclase"/>
</dbReference>
<dbReference type="Proteomes" id="UP000199290">
    <property type="component" value="Unassembled WGS sequence"/>
</dbReference>
<dbReference type="SUPFAM" id="SSF55073">
    <property type="entry name" value="Nucleotide cyclase"/>
    <property type="match status" value="1"/>
</dbReference>
<dbReference type="Gene3D" id="3.30.450.20">
    <property type="entry name" value="PAS domain"/>
    <property type="match status" value="2"/>
</dbReference>
<sequence length="429" mass="48659">MELTPEIRLKAILEGTGAGTWEWNLDSGEVIYNPRWAELLGYSLEELEPVTFKTWEDLCHPVDLQNAREALASYLDGQNPQFECVVRMLHKSGDWRYIHTRGCLLTDDHGHNTRWLMGTHLDVTREKVSEHQLEQLSKSLPGIIYTFVMEPDGHYYFRYVSEKTQDFYGLSPAQCLQDAELIFNLVYPDDLAALRESIAVSAETLSEWVCEYRVQVAGRVTWLSGVAQPEKDPDGTITWHGMVTNIDRQKTLEQELEQLSITDELTGLFNRRYMLRKLQESVAQSERYGETFSLISLDIDFFKAINDSYGHPMGDGVLKRFAEIIDARTRKTDVVARTGGEEFMIFMPNTGLSEAGHVAELLRTAMESERFVSFEGKVFNVTFSAGVVNWSGEGGEHTSVRDLLAACDQSLYAAKRSGRNRVVADNNGQ</sequence>
<organism evidence="7 8">
    <name type="scientific">Marinobacter gudaonensis</name>
    <dbReference type="NCBI Taxonomy" id="375760"/>
    <lineage>
        <taxon>Bacteria</taxon>
        <taxon>Pseudomonadati</taxon>
        <taxon>Pseudomonadota</taxon>
        <taxon>Gammaproteobacteria</taxon>
        <taxon>Pseudomonadales</taxon>
        <taxon>Marinobacteraceae</taxon>
        <taxon>Marinobacter</taxon>
    </lineage>
</organism>
<evidence type="ECO:0000259" key="6">
    <source>
        <dbReference type="PROSITE" id="PS50887"/>
    </source>
</evidence>
<dbReference type="PROSITE" id="PS50113">
    <property type="entry name" value="PAC"/>
    <property type="match status" value="1"/>
</dbReference>
<feature type="domain" description="PAS" evidence="4">
    <location>
        <begin position="147"/>
        <end position="205"/>
    </location>
</feature>
<feature type="domain" description="PAS" evidence="4">
    <location>
        <begin position="5"/>
        <end position="78"/>
    </location>
</feature>
<dbReference type="STRING" id="375760.SAMN04488073_2093"/>